<accession>A0A2T7P1J5</accession>
<comment type="caution">
    <text evidence="6">The sequence shown here is derived from an EMBL/GenBank/DDBJ whole genome shotgun (WGS) entry which is preliminary data.</text>
</comment>
<dbReference type="GO" id="GO:0003723">
    <property type="term" value="F:RNA binding"/>
    <property type="evidence" value="ECO:0007669"/>
    <property type="project" value="UniProtKB-UniRule"/>
</dbReference>
<dbReference type="Gene3D" id="3.30.1370.10">
    <property type="entry name" value="K Homology domain, type 1"/>
    <property type="match status" value="1"/>
</dbReference>
<dbReference type="PANTHER" id="PTHR24418">
    <property type="entry name" value="TYROSINE-PROTEIN KINASE"/>
    <property type="match status" value="1"/>
</dbReference>
<dbReference type="EMBL" id="PZQS01000007">
    <property type="protein sequence ID" value="PVD27295.1"/>
    <property type="molecule type" value="Genomic_DNA"/>
</dbReference>
<dbReference type="PROSITE" id="PS00109">
    <property type="entry name" value="PROTEIN_KINASE_TYR"/>
    <property type="match status" value="1"/>
</dbReference>
<proteinExistence type="predicted"/>
<feature type="domain" description="Protein kinase" evidence="5">
    <location>
        <begin position="581"/>
        <end position="847"/>
    </location>
</feature>
<evidence type="ECO:0000313" key="6">
    <source>
        <dbReference type="EMBL" id="PVD27295.1"/>
    </source>
</evidence>
<keyword evidence="7" id="KW-1185">Reference proteome</keyword>
<reference evidence="6 7" key="1">
    <citation type="submission" date="2018-04" db="EMBL/GenBank/DDBJ databases">
        <title>The genome of golden apple snail Pomacea canaliculata provides insight into stress tolerance and invasive adaptation.</title>
        <authorList>
            <person name="Liu C."/>
            <person name="Liu B."/>
            <person name="Ren Y."/>
            <person name="Zhang Y."/>
            <person name="Wang H."/>
            <person name="Li S."/>
            <person name="Jiang F."/>
            <person name="Yin L."/>
            <person name="Zhang G."/>
            <person name="Qian W."/>
            <person name="Fan W."/>
        </authorList>
    </citation>
    <scope>NUCLEOTIDE SEQUENCE [LARGE SCALE GENOMIC DNA]</scope>
    <source>
        <strain evidence="6">SZHN2017</strain>
        <tissue evidence="6">Muscle</tissue>
    </source>
</reference>
<gene>
    <name evidence="6" type="ORF">C0Q70_12450</name>
</gene>
<dbReference type="PROSITE" id="PS50084">
    <property type="entry name" value="KH_TYPE_1"/>
    <property type="match status" value="1"/>
</dbReference>
<evidence type="ECO:0000256" key="2">
    <source>
        <dbReference type="ARBA" id="ARBA00022840"/>
    </source>
</evidence>
<keyword evidence="1" id="KW-0547">Nucleotide-binding</keyword>
<evidence type="ECO:0000313" key="7">
    <source>
        <dbReference type="Proteomes" id="UP000245119"/>
    </source>
</evidence>
<dbReference type="InterPro" id="IPR050198">
    <property type="entry name" value="Non-receptor_tyrosine_kinases"/>
</dbReference>
<protein>
    <recommendedName>
        <fullName evidence="5">Protein kinase domain-containing protein</fullName>
    </recommendedName>
</protein>
<organism evidence="6 7">
    <name type="scientific">Pomacea canaliculata</name>
    <name type="common">Golden apple snail</name>
    <dbReference type="NCBI Taxonomy" id="400727"/>
    <lineage>
        <taxon>Eukaryota</taxon>
        <taxon>Metazoa</taxon>
        <taxon>Spiralia</taxon>
        <taxon>Lophotrochozoa</taxon>
        <taxon>Mollusca</taxon>
        <taxon>Gastropoda</taxon>
        <taxon>Caenogastropoda</taxon>
        <taxon>Architaenioglossa</taxon>
        <taxon>Ampullarioidea</taxon>
        <taxon>Ampullariidae</taxon>
        <taxon>Pomacea</taxon>
    </lineage>
</organism>
<dbReference type="InterPro" id="IPR036612">
    <property type="entry name" value="KH_dom_type_1_sf"/>
</dbReference>
<dbReference type="InterPro" id="IPR001245">
    <property type="entry name" value="Ser-Thr/Tyr_kinase_cat_dom"/>
</dbReference>
<sequence>MMFEVLCLMLLLPLLAQGDKDTECTATDGNHLKCKFPENINSTRKDFSVYFYPDTGGEEKVVDCVWISEQLHCIRQEGFECQQPVSDKAVIDVPTRFVNKTGSYRCNTNGYRPAVISSCRFSKIQGQEQTAACEADTTMGGPLVNLNCRFSFNVDSFSITQNTTVVAHFTKSECESSSAACRHVPGDSQDIFHVKLDVTGYPAGEYICHPDSSLPQLQVKGCMVSEESETEGPSVPVVAVVLPVICVLSVVSVVGILFIIRKRRSALQSSRLLPVDVARAVFKPVPDLYRGAECPVLYVRESFFTPTSEEIIRGISNETDSLEQWILSSDITDSRVLFFILHEAIPKIYSRQQIVQLARLARIQHPIIRDFTLHSIQLLLLSQSPIIFSTDELRNTEICLFHLLSEVLTSHDDATVYTLVTYLLALVTYIMTCHEEENDEECDRHLTAITDRDLFKELKEASEESKRKLGGQYTDEWITVLHMHLSQWEQEKCTKLNDRISASNGLKGNGWNQPNKEAREEFELLLLISTLIKLNREWSSTLHPQRMLCMIQKFKEKDFTRKSLKVLSANISIYGLCRFLEQEINKLQNGRFGWTVIKHNFGGDENHVLTHVLCPSIEEHQNEICCSLKDERLNELLLLEKLNHPHIVQLQAFNDSCWPQFYITEDYLTCALQTTLVNKSRNGHFFSLTELIIFLMETMEGVQYIHNNNIVHRDLTAANVFISASRQVKLSGLIHAREVTGDTITDYKCSFIPTRWSAPESLKRGVFSKMSDMWMIGHLLYEVLTHGRLPYSEMKQSDTELMPMGPVTTVNEMFLKSSDNMTRTVIDLLDDHNIGQNDHLLTHQEKFTEACQEDFCFVLPLLTKDYLPGIPQLIAQPKTTLEGTEISFVVMAENGMCSLEKAVETRWLGNSIDKYIECLERIASVIATLHARRLVLCDFSADMIYIEKDSTSEHLKNVWIASIANMRILQECTDEEDQHKQMPQHCKPSSRMAPEVVMGGHYSPSSDVFCFGHLMSWLFDALYKPKDYIGDSMSYHSPAIPESKKYFCQNRLKESHLTGSHCNNSIEDDTSSYKPISLLLNEENKNTYAQEILSNNYLHKNDSKQKVVSTEEDSNIFHMSERFKNTPCEEHTKNMVSFSDDALDDFDRNNTSYSPMRQVPSISKYDVKKKALPSVLEGEKLIDILSNKLPTYERTIIPEPGIDFQWPSAIRGNPPVDASLKYSSFEGFSQNPDSNCPVRKKGRSQSAAVKEYLYDVEETLCNLVNLKEIKERSGAKLSIQISKQPGKKTFAIRGTRSQIQKALEMLTTRTGIKDLHQCSERANSADVSSMILCDDHLYATGKSESVNDTKMKNLLKWWNDFIAEYGPDPLLQSHPDLYKKLIAR</sequence>
<dbReference type="GO" id="GO:0005524">
    <property type="term" value="F:ATP binding"/>
    <property type="evidence" value="ECO:0007669"/>
    <property type="project" value="UniProtKB-KW"/>
</dbReference>
<evidence type="ECO:0000256" key="4">
    <source>
        <dbReference type="SAM" id="SignalP"/>
    </source>
</evidence>
<dbReference type="Gene3D" id="1.10.510.10">
    <property type="entry name" value="Transferase(Phosphotransferase) domain 1"/>
    <property type="match status" value="2"/>
</dbReference>
<dbReference type="STRING" id="400727.A0A2T7P1J5"/>
<dbReference type="SUPFAM" id="SSF56112">
    <property type="entry name" value="Protein kinase-like (PK-like)"/>
    <property type="match status" value="2"/>
</dbReference>
<evidence type="ECO:0000259" key="5">
    <source>
        <dbReference type="PROSITE" id="PS50011"/>
    </source>
</evidence>
<dbReference type="GO" id="GO:0004672">
    <property type="term" value="F:protein kinase activity"/>
    <property type="evidence" value="ECO:0007669"/>
    <property type="project" value="InterPro"/>
</dbReference>
<keyword evidence="3" id="KW-0694">RNA-binding</keyword>
<dbReference type="InterPro" id="IPR004088">
    <property type="entry name" value="KH_dom_type_1"/>
</dbReference>
<evidence type="ECO:0000256" key="1">
    <source>
        <dbReference type="ARBA" id="ARBA00022741"/>
    </source>
</evidence>
<keyword evidence="2" id="KW-0067">ATP-binding</keyword>
<dbReference type="Proteomes" id="UP000245119">
    <property type="component" value="Linkage Group LG7"/>
</dbReference>
<dbReference type="InterPro" id="IPR000719">
    <property type="entry name" value="Prot_kinase_dom"/>
</dbReference>
<dbReference type="InterPro" id="IPR011009">
    <property type="entry name" value="Kinase-like_dom_sf"/>
</dbReference>
<evidence type="ECO:0000256" key="3">
    <source>
        <dbReference type="PROSITE-ProRule" id="PRU00117"/>
    </source>
</evidence>
<keyword evidence="4" id="KW-0732">Signal</keyword>
<name>A0A2T7P1J5_POMCA</name>
<dbReference type="PROSITE" id="PS50011">
    <property type="entry name" value="PROTEIN_KINASE_DOM"/>
    <property type="match status" value="1"/>
</dbReference>
<dbReference type="Pfam" id="PF00013">
    <property type="entry name" value="KH_1"/>
    <property type="match status" value="1"/>
</dbReference>
<feature type="chain" id="PRO_5015425902" description="Protein kinase domain-containing protein" evidence="4">
    <location>
        <begin position="19"/>
        <end position="1384"/>
    </location>
</feature>
<dbReference type="Pfam" id="PF07714">
    <property type="entry name" value="PK_Tyr_Ser-Thr"/>
    <property type="match status" value="2"/>
</dbReference>
<feature type="signal peptide" evidence="4">
    <location>
        <begin position="1"/>
        <end position="18"/>
    </location>
</feature>
<dbReference type="InterPro" id="IPR008266">
    <property type="entry name" value="Tyr_kinase_AS"/>
</dbReference>
<dbReference type="PRINTS" id="PR00109">
    <property type="entry name" value="TYRKINASE"/>
</dbReference>